<dbReference type="Gene3D" id="1.20.1280.290">
    <property type="match status" value="2"/>
</dbReference>
<evidence type="ECO:0000256" key="13">
    <source>
        <dbReference type="ARBA" id="ARBA00031044"/>
    </source>
</evidence>
<dbReference type="Pfam" id="PF16123">
    <property type="entry name" value="HAGH_C"/>
    <property type="match status" value="1"/>
</dbReference>
<feature type="transmembrane region" description="Helical" evidence="17">
    <location>
        <begin position="102"/>
        <end position="124"/>
    </location>
</feature>
<dbReference type="SMART" id="SM00849">
    <property type="entry name" value="Lactamase_B"/>
    <property type="match status" value="1"/>
</dbReference>
<dbReference type="InterPro" id="IPR036866">
    <property type="entry name" value="RibonucZ/Hydroxyglut_hydro"/>
</dbReference>
<dbReference type="GO" id="GO:0046872">
    <property type="term" value="F:metal ion binding"/>
    <property type="evidence" value="ECO:0007669"/>
    <property type="project" value="UniProtKB-KW"/>
</dbReference>
<comment type="subcellular location">
    <subcellularLocation>
        <location evidence="3">Membrane</location>
        <topology evidence="3">Multi-pass membrane protein</topology>
    </subcellularLocation>
</comment>
<dbReference type="VEuPathDB" id="FungiDB:Z519_11491"/>
<organism evidence="19 20">
    <name type="scientific">Cladophialophora bantiana (strain ATCC 10958 / CBS 173.52 / CDC B-1940 / NIH 8579)</name>
    <name type="common">Xylohypha bantiana</name>
    <dbReference type="NCBI Taxonomy" id="1442370"/>
    <lineage>
        <taxon>Eukaryota</taxon>
        <taxon>Fungi</taxon>
        <taxon>Dikarya</taxon>
        <taxon>Ascomycota</taxon>
        <taxon>Pezizomycotina</taxon>
        <taxon>Eurotiomycetes</taxon>
        <taxon>Chaetothyriomycetidae</taxon>
        <taxon>Chaetothyriales</taxon>
        <taxon>Herpotrichiellaceae</taxon>
        <taxon>Cladophialophora</taxon>
    </lineage>
</organism>
<comment type="catalytic activity">
    <reaction evidence="1">
        <text>an S-(2-hydroxyacyl)glutathione + H2O = a 2-hydroxy carboxylate + glutathione + H(+)</text>
        <dbReference type="Rhea" id="RHEA:21864"/>
        <dbReference type="ChEBI" id="CHEBI:15377"/>
        <dbReference type="ChEBI" id="CHEBI:15378"/>
        <dbReference type="ChEBI" id="CHEBI:57925"/>
        <dbReference type="ChEBI" id="CHEBI:58896"/>
        <dbReference type="ChEBI" id="CHEBI:71261"/>
        <dbReference type="EC" id="3.1.2.6"/>
    </reaction>
</comment>
<dbReference type="HOGENOM" id="CLU_411611_0_0_1"/>
<evidence type="ECO:0000256" key="9">
    <source>
        <dbReference type="ARBA" id="ARBA00022801"/>
    </source>
</evidence>
<dbReference type="GO" id="GO:0015174">
    <property type="term" value="F:basic amino acid transmembrane transporter activity"/>
    <property type="evidence" value="ECO:0007669"/>
    <property type="project" value="UniProtKB-ARBA"/>
</dbReference>
<evidence type="ECO:0000256" key="14">
    <source>
        <dbReference type="ARBA" id="ARBA00038039"/>
    </source>
</evidence>
<dbReference type="PANTHER" id="PTHR11935:SF94">
    <property type="entry name" value="TENZING NORGAY, ISOFORM C"/>
    <property type="match status" value="1"/>
</dbReference>
<dbReference type="OrthoDB" id="8048523at2759"/>
<evidence type="ECO:0000256" key="12">
    <source>
        <dbReference type="ARBA" id="ARBA00023136"/>
    </source>
</evidence>
<dbReference type="InterPro" id="IPR035680">
    <property type="entry name" value="Clx_II_MBL"/>
</dbReference>
<comment type="pathway">
    <text evidence="4">Secondary metabolite metabolism; methylglyoxal degradation; (R)-lactate from methylglyoxal: step 2/2.</text>
</comment>
<comment type="cofactor">
    <cofactor evidence="2">
        <name>Zn(2+)</name>
        <dbReference type="ChEBI" id="CHEBI:29105"/>
    </cofactor>
</comment>
<name>A0A0D2FMH6_CLAB1</name>
<dbReference type="GO" id="GO:0034486">
    <property type="term" value="P:vacuolar transmembrane transport"/>
    <property type="evidence" value="ECO:0007669"/>
    <property type="project" value="UniProtKB-ARBA"/>
</dbReference>
<feature type="domain" description="Metallo-beta-lactamase" evidence="18">
    <location>
        <begin position="448"/>
        <end position="612"/>
    </location>
</feature>
<dbReference type="Gene3D" id="3.60.15.10">
    <property type="entry name" value="Ribonuclease Z/Hydroxyacylglutathione hydrolase-like"/>
    <property type="match status" value="1"/>
</dbReference>
<evidence type="ECO:0000256" key="3">
    <source>
        <dbReference type="ARBA" id="ARBA00004141"/>
    </source>
</evidence>
<dbReference type="Pfam" id="PF00753">
    <property type="entry name" value="Lactamase_B"/>
    <property type="match status" value="1"/>
</dbReference>
<keyword evidence="8" id="KW-0479">Metal-binding</keyword>
<dbReference type="FunFam" id="1.20.1280.290:FF:000009">
    <property type="entry name" value="PQ loop repeat family protein"/>
    <property type="match status" value="1"/>
</dbReference>
<dbReference type="GeneID" id="27704419"/>
<dbReference type="GO" id="GO:0004416">
    <property type="term" value="F:hydroxyacylglutathione hydrolase activity"/>
    <property type="evidence" value="ECO:0007669"/>
    <property type="project" value="UniProtKB-EC"/>
</dbReference>
<feature type="transmembrane region" description="Helical" evidence="17">
    <location>
        <begin position="295"/>
        <end position="315"/>
    </location>
</feature>
<comment type="catalytic activity">
    <reaction evidence="15">
        <text>L-histidine(out) + L-arginine(in) = L-histidine(in) + L-arginine(out)</text>
        <dbReference type="Rhea" id="RHEA:71063"/>
        <dbReference type="ChEBI" id="CHEBI:32682"/>
        <dbReference type="ChEBI" id="CHEBI:57595"/>
    </reaction>
</comment>
<dbReference type="Pfam" id="PF04193">
    <property type="entry name" value="PQ-loop"/>
    <property type="match status" value="2"/>
</dbReference>
<evidence type="ECO:0000256" key="8">
    <source>
        <dbReference type="ARBA" id="ARBA00022723"/>
    </source>
</evidence>
<proteinExistence type="inferred from homology"/>
<evidence type="ECO:0000256" key="6">
    <source>
        <dbReference type="ARBA" id="ARBA00011917"/>
    </source>
</evidence>
<evidence type="ECO:0000256" key="10">
    <source>
        <dbReference type="ARBA" id="ARBA00022833"/>
    </source>
</evidence>
<dbReference type="GO" id="GO:0098852">
    <property type="term" value="C:lytic vacuole membrane"/>
    <property type="evidence" value="ECO:0007669"/>
    <property type="project" value="UniProtKB-ARBA"/>
</dbReference>
<feature type="transmembrane region" description="Helical" evidence="17">
    <location>
        <begin position="353"/>
        <end position="375"/>
    </location>
</feature>
<evidence type="ECO:0000256" key="1">
    <source>
        <dbReference type="ARBA" id="ARBA00001623"/>
    </source>
</evidence>
<dbReference type="EMBL" id="KN847001">
    <property type="protein sequence ID" value="KIW87907.1"/>
    <property type="molecule type" value="Genomic_DNA"/>
</dbReference>
<reference evidence="19" key="1">
    <citation type="submission" date="2015-01" db="EMBL/GenBank/DDBJ databases">
        <title>The Genome Sequence of Cladophialophora bantiana CBS 173.52.</title>
        <authorList>
            <consortium name="The Broad Institute Genomics Platform"/>
            <person name="Cuomo C."/>
            <person name="de Hoog S."/>
            <person name="Gorbushina A."/>
            <person name="Stielow B."/>
            <person name="Teixiera M."/>
            <person name="Abouelleil A."/>
            <person name="Chapman S.B."/>
            <person name="Priest M."/>
            <person name="Young S.K."/>
            <person name="Wortman J."/>
            <person name="Nusbaum C."/>
            <person name="Birren B."/>
        </authorList>
    </citation>
    <scope>NUCLEOTIDE SEQUENCE [LARGE SCALE GENOMIC DNA]</scope>
    <source>
        <strain evidence="19">CBS 173.52</strain>
    </source>
</reference>
<sequence length="691" mass="76916">MAFSYIPFWTASSLPDHCTPTSPLLSELSLYLGFCIPTPLAALSTLLGTLSIVSWLFAQMPQIFKNYYIKSTAGLSIFFLSEWLLGDLANLLGAIFTKQAGWQIIIATYYVFVDMCLVVQYFWYSYAAKWIYEESLHSTGSSDIDDADSAIINGLSPINSNFASEGPELRDSNDYAPKRSDPTDVTAPQFSAVNYGEKKGTSPQDIVYGDKFGSSWMASPSPRTLLYAATMASLASNVAAAPVPFPSDHHVHGIHLFRVDTPLEITGTILSWCSTFLYLGSRLPQLYKNWRRQSTAGLSPLLFIAAFCGNFFYSASLITNPNAWSDYEPYGHHGWVDADGNQRWAWVARAAPFFLGAAGVLMMDALMGVQFIMYGEREDRIVKVRDSHGYSHWERVNGWMRGWIPAMVGKDRVVDMAQSQRLLHESGHLSLSRRRSHHHVDYGVGSSNNYAYLVSDDETKDAVIIDPANPPEVLPVLEEKSKSLNLTAIMNTHHHWDHAGGNKKMLSALPSQLPVIGGQGCECVTKTPPHGSTFSIGKNIEVTALHTPCHTQDSICWYMQDKSTNERVVFTGDTLFIGGCGKFFEGNGTEMNTALNEILASLPDDTKIYPGHEYTKSNVKFLKKVDGNNPAVKMLEKFAEENRETQGKFTIGQEKEYNVFMRVKTEEMKKATGKSEPSEVMTKLREMKNAS</sequence>
<evidence type="ECO:0000256" key="5">
    <source>
        <dbReference type="ARBA" id="ARBA00006759"/>
    </source>
</evidence>
<dbReference type="CDD" id="cd07723">
    <property type="entry name" value="hydroxyacylglutathione_hydrolase_MBL-fold"/>
    <property type="match status" value="1"/>
</dbReference>
<dbReference type="SMART" id="SM00679">
    <property type="entry name" value="CTNS"/>
    <property type="match status" value="2"/>
</dbReference>
<keyword evidence="10" id="KW-0862">Zinc</keyword>
<feature type="compositionally biased region" description="Basic and acidic residues" evidence="16">
    <location>
        <begin position="167"/>
        <end position="182"/>
    </location>
</feature>
<evidence type="ECO:0000256" key="11">
    <source>
        <dbReference type="ARBA" id="ARBA00022989"/>
    </source>
</evidence>
<evidence type="ECO:0000256" key="16">
    <source>
        <dbReference type="SAM" id="MobiDB-lite"/>
    </source>
</evidence>
<dbReference type="InterPro" id="IPR032282">
    <property type="entry name" value="HAGH_C"/>
</dbReference>
<evidence type="ECO:0000259" key="18">
    <source>
        <dbReference type="SMART" id="SM00849"/>
    </source>
</evidence>
<feature type="transmembrane region" description="Helical" evidence="17">
    <location>
        <begin position="265"/>
        <end position="283"/>
    </location>
</feature>
<protein>
    <recommendedName>
        <fullName evidence="6">hydroxyacylglutathione hydrolase</fullName>
        <ecNumber evidence="6">3.1.2.6</ecNumber>
    </recommendedName>
    <alternativeName>
        <fullName evidence="13">Glyoxalase II</fullName>
    </alternativeName>
</protein>
<keyword evidence="12 17" id="KW-0472">Membrane</keyword>
<keyword evidence="7 17" id="KW-0812">Transmembrane</keyword>
<evidence type="ECO:0000313" key="19">
    <source>
        <dbReference type="EMBL" id="KIW87907.1"/>
    </source>
</evidence>
<comment type="similarity">
    <text evidence="5">Belongs to the metallo-beta-lactamase superfamily. Glyoxalase II family.</text>
</comment>
<keyword evidence="9 19" id="KW-0378">Hydrolase</keyword>
<evidence type="ECO:0000256" key="15">
    <source>
        <dbReference type="ARBA" id="ARBA00050768"/>
    </source>
</evidence>
<dbReference type="InterPro" id="IPR006603">
    <property type="entry name" value="PQ-loop_rpt"/>
</dbReference>
<dbReference type="Proteomes" id="UP000053789">
    <property type="component" value="Unassembled WGS sequence"/>
</dbReference>
<feature type="region of interest" description="Disordered" evidence="16">
    <location>
        <begin position="162"/>
        <end position="187"/>
    </location>
</feature>
<evidence type="ECO:0000256" key="7">
    <source>
        <dbReference type="ARBA" id="ARBA00022692"/>
    </source>
</evidence>
<dbReference type="UniPathway" id="UPA00619">
    <property type="reaction ID" value="UER00676"/>
</dbReference>
<dbReference type="SUPFAM" id="SSF56281">
    <property type="entry name" value="Metallo-hydrolase/oxidoreductase"/>
    <property type="match status" value="1"/>
</dbReference>
<accession>A0A0D2FMH6</accession>
<feature type="region of interest" description="Disordered" evidence="16">
    <location>
        <begin position="668"/>
        <end position="691"/>
    </location>
</feature>
<dbReference type="AlphaFoldDB" id="A0A0D2FMH6"/>
<keyword evidence="11 17" id="KW-1133">Transmembrane helix</keyword>
<feature type="compositionally biased region" description="Basic and acidic residues" evidence="16">
    <location>
        <begin position="682"/>
        <end position="691"/>
    </location>
</feature>
<dbReference type="PANTHER" id="PTHR11935">
    <property type="entry name" value="BETA LACTAMASE DOMAIN"/>
    <property type="match status" value="1"/>
</dbReference>
<comment type="similarity">
    <text evidence="14">Belongs to the laat-1 family.</text>
</comment>
<evidence type="ECO:0000256" key="17">
    <source>
        <dbReference type="SAM" id="Phobius"/>
    </source>
</evidence>
<dbReference type="RefSeq" id="XP_016614576.1">
    <property type="nucleotide sequence ID" value="XM_016769203.1"/>
</dbReference>
<dbReference type="EC" id="3.1.2.6" evidence="6"/>
<dbReference type="InterPro" id="IPR001279">
    <property type="entry name" value="Metallo-B-lactamas"/>
</dbReference>
<feature type="transmembrane region" description="Helical" evidence="17">
    <location>
        <begin position="30"/>
        <end position="57"/>
    </location>
</feature>
<feature type="transmembrane region" description="Helical" evidence="17">
    <location>
        <begin position="225"/>
        <end position="245"/>
    </location>
</feature>
<keyword evidence="20" id="KW-1185">Reference proteome</keyword>
<evidence type="ECO:0000256" key="4">
    <source>
        <dbReference type="ARBA" id="ARBA00004963"/>
    </source>
</evidence>
<evidence type="ECO:0000256" key="2">
    <source>
        <dbReference type="ARBA" id="ARBA00001947"/>
    </source>
</evidence>
<gene>
    <name evidence="19" type="ORF">Z519_11491</name>
</gene>
<evidence type="ECO:0000313" key="20">
    <source>
        <dbReference type="Proteomes" id="UP000053789"/>
    </source>
</evidence>